<accession>A0A3B3UXB4</accession>
<feature type="domain" description="Ig-like" evidence="3">
    <location>
        <begin position="1"/>
        <end position="64"/>
    </location>
</feature>
<dbReference type="GeneTree" id="ENSGT01110000267173"/>
<reference evidence="4" key="2">
    <citation type="submission" date="2025-09" db="UniProtKB">
        <authorList>
            <consortium name="Ensembl"/>
        </authorList>
    </citation>
    <scope>IDENTIFICATION</scope>
</reference>
<dbReference type="InterPro" id="IPR013098">
    <property type="entry name" value="Ig_I-set"/>
</dbReference>
<dbReference type="InterPro" id="IPR036179">
    <property type="entry name" value="Ig-like_dom_sf"/>
</dbReference>
<dbReference type="GO" id="GO:0003007">
    <property type="term" value="P:heart morphogenesis"/>
    <property type="evidence" value="ECO:0007669"/>
    <property type="project" value="UniProtKB-ARBA"/>
</dbReference>
<proteinExistence type="predicted"/>
<evidence type="ECO:0000256" key="1">
    <source>
        <dbReference type="ARBA" id="ARBA00022737"/>
    </source>
</evidence>
<dbReference type="GO" id="GO:0031430">
    <property type="term" value="C:M band"/>
    <property type="evidence" value="ECO:0007669"/>
    <property type="project" value="TreeGrafter"/>
</dbReference>
<keyword evidence="2" id="KW-0393">Immunoglobulin domain</keyword>
<evidence type="ECO:0000313" key="5">
    <source>
        <dbReference type="Proteomes" id="UP000261500"/>
    </source>
</evidence>
<dbReference type="CDD" id="cd00096">
    <property type="entry name" value="Ig"/>
    <property type="match status" value="3"/>
</dbReference>
<feature type="domain" description="Ig-like" evidence="3">
    <location>
        <begin position="272"/>
        <end position="361"/>
    </location>
</feature>
<feature type="domain" description="Ig-like" evidence="3">
    <location>
        <begin position="77"/>
        <end position="165"/>
    </location>
</feature>
<dbReference type="InterPro" id="IPR007110">
    <property type="entry name" value="Ig-like_dom"/>
</dbReference>
<dbReference type="Proteomes" id="UP000261500">
    <property type="component" value="Unplaced"/>
</dbReference>
<feature type="domain" description="Ig-like" evidence="3">
    <location>
        <begin position="366"/>
        <end position="454"/>
    </location>
</feature>
<organism evidence="4 5">
    <name type="scientific">Poecilia latipinna</name>
    <name type="common">sailfin molly</name>
    <dbReference type="NCBI Taxonomy" id="48699"/>
    <lineage>
        <taxon>Eukaryota</taxon>
        <taxon>Metazoa</taxon>
        <taxon>Chordata</taxon>
        <taxon>Craniata</taxon>
        <taxon>Vertebrata</taxon>
        <taxon>Euteleostomi</taxon>
        <taxon>Actinopterygii</taxon>
        <taxon>Neopterygii</taxon>
        <taxon>Teleostei</taxon>
        <taxon>Neoteleostei</taxon>
        <taxon>Acanthomorphata</taxon>
        <taxon>Ovalentaria</taxon>
        <taxon>Atherinomorphae</taxon>
        <taxon>Cyprinodontiformes</taxon>
        <taxon>Poeciliidae</taxon>
        <taxon>Poeciliinae</taxon>
        <taxon>Poecilia</taxon>
    </lineage>
</organism>
<dbReference type="InterPro" id="IPR003598">
    <property type="entry name" value="Ig_sub2"/>
</dbReference>
<dbReference type="GO" id="GO:0055013">
    <property type="term" value="P:cardiac muscle cell development"/>
    <property type="evidence" value="ECO:0007669"/>
    <property type="project" value="UniProtKB-ARBA"/>
</dbReference>
<sequence length="552" mass="60244">VGDPVSLDCKVKGSPELKVRWMKDSKELQSIRQHKLVFENSISSLKIQGAQKADEGEYVFEVSNHISSCSCKQVIPPSFIKPLVEMQEILGSFVQICCKISGSLPISVEWQKDGSKISSGVKHKLIQQDNSVSVEIEQLERPDAGSYSCKLTNAAGSCECSGSLRVKGQTLLFSLTEPPSFVLLPESQAALPNATVRFKSTFTGTPPFTVKWFKDDTELMTGPTCFTGVDETSCFLELYSVAVAQSGIYSCQVSNDAGSVRCSADLTVKEPPEFVLKLPATKFVKRDESLHLECKVRGTAPLKTTWYKHDTKVSDGGNYRTSFVDSVAVLELVSSSFDDDGVYTCEAQNDAGSVSCSTTLTVKDPPAFVKVPQPVEGLMGRDVSLYCEMSGSAPFQVAWFKDRKPLMESRKYKMVGEGSSATLHVIGIEPSDAGEYECKVSNSVGSDSCHTSVKLREPPSFVEKLSNMTVMLGEEVTLMATVRGSEPITVSWVQDKDHILRDSDNRKITFENNQVALTVFKADATVAGRYTCQLRNDAGSVDCFANLTVLGL</sequence>
<dbReference type="Ensembl" id="ENSPLAT00000026732.1">
    <property type="protein sequence ID" value="ENSPLAP00000017483.1"/>
    <property type="gene ID" value="ENSPLAG00000021893.1"/>
</dbReference>
<dbReference type="InterPro" id="IPR050964">
    <property type="entry name" value="Striated_Muscle_Regulatory"/>
</dbReference>
<dbReference type="PANTHER" id="PTHR13817">
    <property type="entry name" value="TITIN"/>
    <property type="match status" value="1"/>
</dbReference>
<reference evidence="4" key="1">
    <citation type="submission" date="2025-08" db="UniProtKB">
        <authorList>
            <consortium name="Ensembl"/>
        </authorList>
    </citation>
    <scope>IDENTIFICATION</scope>
</reference>
<dbReference type="Pfam" id="PF07679">
    <property type="entry name" value="I-set"/>
    <property type="match status" value="6"/>
</dbReference>
<dbReference type="PROSITE" id="PS50835">
    <property type="entry name" value="IG_LIKE"/>
    <property type="match status" value="6"/>
</dbReference>
<keyword evidence="5" id="KW-1185">Reference proteome</keyword>
<dbReference type="SMART" id="SM00408">
    <property type="entry name" value="IGc2"/>
    <property type="match status" value="6"/>
</dbReference>
<name>A0A3B3UXB4_9TELE</name>
<feature type="domain" description="Ig-like" evidence="3">
    <location>
        <begin position="459"/>
        <end position="548"/>
    </location>
</feature>
<dbReference type="FunFam" id="2.60.40.10:FF:000022">
    <property type="entry name" value="Cardiac titin"/>
    <property type="match status" value="5"/>
</dbReference>
<evidence type="ECO:0000259" key="3">
    <source>
        <dbReference type="PROSITE" id="PS50835"/>
    </source>
</evidence>
<dbReference type="FunFam" id="2.60.40.10:FF:000107">
    <property type="entry name" value="Myosin, light chain kinase a"/>
    <property type="match status" value="1"/>
</dbReference>
<dbReference type="PANTHER" id="PTHR13817:SF151">
    <property type="entry name" value="TITIN"/>
    <property type="match status" value="1"/>
</dbReference>
<protein>
    <recommendedName>
        <fullName evidence="3">Ig-like domain-containing protein</fullName>
    </recommendedName>
</protein>
<evidence type="ECO:0000256" key="2">
    <source>
        <dbReference type="ARBA" id="ARBA00023319"/>
    </source>
</evidence>
<dbReference type="STRING" id="48699.ENSPLAP00000017483"/>
<feature type="domain" description="Ig-like" evidence="3">
    <location>
        <begin position="179"/>
        <end position="267"/>
    </location>
</feature>
<dbReference type="SMART" id="SM00409">
    <property type="entry name" value="IG"/>
    <property type="match status" value="6"/>
</dbReference>
<dbReference type="InterPro" id="IPR013783">
    <property type="entry name" value="Ig-like_fold"/>
</dbReference>
<dbReference type="InterPro" id="IPR003599">
    <property type="entry name" value="Ig_sub"/>
</dbReference>
<dbReference type="AlphaFoldDB" id="A0A3B3UXB4"/>
<dbReference type="Gene3D" id="2.60.40.10">
    <property type="entry name" value="Immunoglobulins"/>
    <property type="match status" value="6"/>
</dbReference>
<evidence type="ECO:0000313" key="4">
    <source>
        <dbReference type="Ensembl" id="ENSPLAP00000017483.1"/>
    </source>
</evidence>
<dbReference type="GO" id="GO:0045214">
    <property type="term" value="P:sarcomere organization"/>
    <property type="evidence" value="ECO:0007669"/>
    <property type="project" value="TreeGrafter"/>
</dbReference>
<keyword evidence="1" id="KW-0677">Repeat</keyword>
<dbReference type="SUPFAM" id="SSF48726">
    <property type="entry name" value="Immunoglobulin"/>
    <property type="match status" value="6"/>
</dbReference>